<keyword evidence="3" id="KW-1185">Reference proteome</keyword>
<evidence type="ECO:0008006" key="4">
    <source>
        <dbReference type="Google" id="ProtNLM"/>
    </source>
</evidence>
<feature type="compositionally biased region" description="Polar residues" evidence="1">
    <location>
        <begin position="350"/>
        <end position="363"/>
    </location>
</feature>
<protein>
    <recommendedName>
        <fullName evidence="4">PPE domain-containing protein</fullName>
    </recommendedName>
</protein>
<feature type="compositionally biased region" description="Gly residues" evidence="1">
    <location>
        <begin position="239"/>
        <end position="270"/>
    </location>
</feature>
<feature type="compositionally biased region" description="Gly residues" evidence="1">
    <location>
        <begin position="310"/>
        <end position="339"/>
    </location>
</feature>
<feature type="compositionally biased region" description="Low complexity" evidence="1">
    <location>
        <begin position="217"/>
        <end position="238"/>
    </location>
</feature>
<name>A0ABN2HKL9_9ACTN</name>
<feature type="compositionally biased region" description="Gly residues" evidence="1">
    <location>
        <begin position="379"/>
        <end position="392"/>
    </location>
</feature>
<dbReference type="RefSeq" id="WP_344153390.1">
    <property type="nucleotide sequence ID" value="NZ_BAAANF010000013.1"/>
</dbReference>
<dbReference type="EMBL" id="BAAANF010000013">
    <property type="protein sequence ID" value="GAA1689558.1"/>
    <property type="molecule type" value="Genomic_DNA"/>
</dbReference>
<reference evidence="2 3" key="1">
    <citation type="journal article" date="2019" name="Int. J. Syst. Evol. Microbiol.">
        <title>The Global Catalogue of Microorganisms (GCM) 10K type strain sequencing project: providing services to taxonomists for standard genome sequencing and annotation.</title>
        <authorList>
            <consortium name="The Broad Institute Genomics Platform"/>
            <consortium name="The Broad Institute Genome Sequencing Center for Infectious Disease"/>
            <person name="Wu L."/>
            <person name="Ma J."/>
        </authorList>
    </citation>
    <scope>NUCLEOTIDE SEQUENCE [LARGE SCALE GENOMIC DNA]</scope>
    <source>
        <strain evidence="2 3">JCM 14307</strain>
    </source>
</reference>
<feature type="compositionally biased region" description="Pro residues" evidence="1">
    <location>
        <begin position="279"/>
        <end position="304"/>
    </location>
</feature>
<evidence type="ECO:0000256" key="1">
    <source>
        <dbReference type="SAM" id="MobiDB-lite"/>
    </source>
</evidence>
<evidence type="ECO:0000313" key="3">
    <source>
        <dbReference type="Proteomes" id="UP001500280"/>
    </source>
</evidence>
<sequence>MMVEANSYARSAEINTSSPAQMVFVAQGFVDVLTGEVTKTVPAVRTDLTLWTDAATVLDRVGSNFWGSTMTLMGPWAKQAESAVYRTAAERSTKSLHDSADAITGSRAGGPSQAGGNLDSAFGVIEGNINTVKTSATQVLQDAKNHQMAMDNGPVLADVTAVENQLRANLVRVGEQMDQLALQYVAFGDQVKAVGSSVRWQGPHSDVSGGAPPGSPGAPSNSPGGPAGAPTGEAPAGGETPGGEDAGGAPGEAPGEAGGGPEGSAPGGDDTGLAGTPTLPAPPPVTPLRPLPPLDLTPVPPLTPLAPIGSVGGSSGTSAGGGRGGGVGGGGLGGLGGSKAGPLKPLDGLGQQQIPSVAKTTGTEGAPSAGRAPTMPGGLTTGGTSGATGGGGMPPPMMPPMAGGAGGGGKAGKPGTGAVRPNGRERSRATGPTPGVPDRLRGKARNKGAFPVAVTRSSGRRDTDPVDGLQILDEELWTVEPTGTTAEQPKPRPGV</sequence>
<feature type="region of interest" description="Disordered" evidence="1">
    <location>
        <begin position="95"/>
        <end position="115"/>
    </location>
</feature>
<feature type="region of interest" description="Disordered" evidence="1">
    <location>
        <begin position="199"/>
        <end position="495"/>
    </location>
</feature>
<accession>A0ABN2HKL9</accession>
<evidence type="ECO:0000313" key="2">
    <source>
        <dbReference type="EMBL" id="GAA1689558.1"/>
    </source>
</evidence>
<proteinExistence type="predicted"/>
<gene>
    <name evidence="2" type="ORF">GCM10009745_38410</name>
</gene>
<dbReference type="Proteomes" id="UP001500280">
    <property type="component" value="Unassembled WGS sequence"/>
</dbReference>
<comment type="caution">
    <text evidence="2">The sequence shown here is derived from an EMBL/GenBank/DDBJ whole genome shotgun (WGS) entry which is preliminary data.</text>
</comment>
<organism evidence="2 3">
    <name type="scientific">Kribbella yunnanensis</name>
    <dbReference type="NCBI Taxonomy" id="190194"/>
    <lineage>
        <taxon>Bacteria</taxon>
        <taxon>Bacillati</taxon>
        <taxon>Actinomycetota</taxon>
        <taxon>Actinomycetes</taxon>
        <taxon>Propionibacteriales</taxon>
        <taxon>Kribbellaceae</taxon>
        <taxon>Kribbella</taxon>
    </lineage>
</organism>
<feature type="compositionally biased region" description="Gly residues" evidence="1">
    <location>
        <begin position="403"/>
        <end position="415"/>
    </location>
</feature>